<keyword evidence="2" id="KW-0812">Transmembrane</keyword>
<dbReference type="Gene3D" id="1.20.1600.10">
    <property type="entry name" value="Outer membrane efflux proteins (OEP)"/>
    <property type="match status" value="1"/>
</dbReference>
<proteinExistence type="inferred from homology"/>
<feature type="chain" id="PRO_5045008105" evidence="2">
    <location>
        <begin position="28"/>
        <end position="494"/>
    </location>
</feature>
<gene>
    <name evidence="4" type="ORF">ACERK3_05200</name>
</gene>
<keyword evidence="2" id="KW-0564">Palmitate</keyword>
<keyword evidence="2" id="KW-1134">Transmembrane beta strand</keyword>
<dbReference type="NCBIfam" id="TIGR01845">
    <property type="entry name" value="outer_NodT"/>
    <property type="match status" value="1"/>
</dbReference>
<dbReference type="EMBL" id="JBGUBD010000003">
    <property type="protein sequence ID" value="MFA9477688.1"/>
    <property type="molecule type" value="Genomic_DNA"/>
</dbReference>
<name>A0ABV4U272_9BACT</name>
<dbReference type="SUPFAM" id="SSF56954">
    <property type="entry name" value="Outer membrane efflux proteins (OEP)"/>
    <property type="match status" value="1"/>
</dbReference>
<dbReference type="InterPro" id="IPR003423">
    <property type="entry name" value="OMP_efflux"/>
</dbReference>
<organism evidence="4 5">
    <name type="scientific">Natronomicrosphaera hydrolytica</name>
    <dbReference type="NCBI Taxonomy" id="3242702"/>
    <lineage>
        <taxon>Bacteria</taxon>
        <taxon>Pseudomonadati</taxon>
        <taxon>Planctomycetota</taxon>
        <taxon>Phycisphaerae</taxon>
        <taxon>Phycisphaerales</taxon>
        <taxon>Phycisphaeraceae</taxon>
        <taxon>Natronomicrosphaera</taxon>
    </lineage>
</organism>
<comment type="caution">
    <text evidence="4">The sequence shown here is derived from an EMBL/GenBank/DDBJ whole genome shotgun (WGS) entry which is preliminary data.</text>
</comment>
<feature type="signal peptide" evidence="2">
    <location>
        <begin position="1"/>
        <end position="27"/>
    </location>
</feature>
<evidence type="ECO:0000313" key="4">
    <source>
        <dbReference type="EMBL" id="MFA9477688.1"/>
    </source>
</evidence>
<evidence type="ECO:0000313" key="5">
    <source>
        <dbReference type="Proteomes" id="UP001575105"/>
    </source>
</evidence>
<evidence type="ECO:0000256" key="2">
    <source>
        <dbReference type="RuleBase" id="RU362097"/>
    </source>
</evidence>
<dbReference type="Proteomes" id="UP001575105">
    <property type="component" value="Unassembled WGS sequence"/>
</dbReference>
<dbReference type="PANTHER" id="PTHR30203">
    <property type="entry name" value="OUTER MEMBRANE CATION EFFLUX PROTEIN"/>
    <property type="match status" value="1"/>
</dbReference>
<dbReference type="PROSITE" id="PS51257">
    <property type="entry name" value="PROKAR_LIPOPROTEIN"/>
    <property type="match status" value="1"/>
</dbReference>
<comment type="similarity">
    <text evidence="1 2">Belongs to the outer membrane factor (OMF) (TC 1.B.17) family.</text>
</comment>
<feature type="region of interest" description="Disordered" evidence="3">
    <location>
        <begin position="120"/>
        <end position="149"/>
    </location>
</feature>
<dbReference type="Pfam" id="PF02321">
    <property type="entry name" value="OEP"/>
    <property type="match status" value="2"/>
</dbReference>
<keyword evidence="2" id="KW-0732">Signal</keyword>
<feature type="compositionally biased region" description="Gly residues" evidence="3">
    <location>
        <begin position="138"/>
        <end position="147"/>
    </location>
</feature>
<keyword evidence="2" id="KW-0472">Membrane</keyword>
<protein>
    <submittedName>
        <fullName evidence="4">Efflux transporter outer membrane subunit</fullName>
    </submittedName>
</protein>
<keyword evidence="5" id="KW-1185">Reference proteome</keyword>
<evidence type="ECO:0000256" key="1">
    <source>
        <dbReference type="ARBA" id="ARBA00007613"/>
    </source>
</evidence>
<dbReference type="InterPro" id="IPR010131">
    <property type="entry name" value="MdtP/NodT-like"/>
</dbReference>
<accession>A0ABV4U272</accession>
<reference evidence="4 5" key="1">
    <citation type="submission" date="2024-08" db="EMBL/GenBank/DDBJ databases">
        <title>Whole-genome sequencing of halo(alkali)philic microorganisms from hypersaline lakes.</title>
        <authorList>
            <person name="Sorokin D.Y."/>
            <person name="Merkel A.Y."/>
            <person name="Messina E."/>
            <person name="Yakimov M."/>
        </authorList>
    </citation>
    <scope>NUCLEOTIDE SEQUENCE [LARGE SCALE GENOMIC DNA]</scope>
    <source>
        <strain evidence="4 5">AB-hyl4</strain>
    </source>
</reference>
<dbReference type="RefSeq" id="WP_425344615.1">
    <property type="nucleotide sequence ID" value="NZ_JBGUBD010000003.1"/>
</dbReference>
<dbReference type="Gene3D" id="2.20.200.10">
    <property type="entry name" value="Outer membrane efflux proteins (OEP)"/>
    <property type="match status" value="1"/>
</dbReference>
<sequence length="494" mass="53065">MKRVAFVWAFAWVALLAGGCTVGPSYEQPTVEMPTAWSGDAAVVGDEGEAVAGPMASPSVAWWAVFGDPQLSEMVERAVAGNHDIELARLRVREARAQRQAVAGSRWPSVEAGADYRRFRESETAPRPGQAPTPDTPGSGGQAGGGSQTANLFSVGFDASWEVDVFGGTRRRVEAVDAQVDAAVEGGHGTLLTVVGEVVRNYVELRGTQREWATLQETLRLQRRTLELVERRHAAGLSPRLDVTRAQSQVERVEADLPTVRSQLQAGAYRLAVLLGESPTALLDELLETEPVAWEPVAAPMGVPSELLRRRPDLRQAERELAAATAEVGVATAALYPRLFVIGSAGLESDAANMLIDAGSGVFAIGPSLSLPLFEGGRLRAELLGEEVRRDAAWVRLEQAVLLALEEVEAAAARYVQSDRGARRTADVVASTEQSAELALRLYEQGLSDFLAVLDAERELAEARRQQAQRQTAVMVELGALYKALGGGWAVDDE</sequence>
<dbReference type="PANTHER" id="PTHR30203:SF32">
    <property type="entry name" value="CATION EFFLUX SYSTEM PROTEIN CUSC"/>
    <property type="match status" value="1"/>
</dbReference>
<evidence type="ECO:0000256" key="3">
    <source>
        <dbReference type="SAM" id="MobiDB-lite"/>
    </source>
</evidence>
<keyword evidence="2" id="KW-0449">Lipoprotein</keyword>
<comment type="subcellular location">
    <subcellularLocation>
        <location evidence="2">Cell membrane</location>
        <topology evidence="2">Lipid-anchor</topology>
    </subcellularLocation>
</comment>